<evidence type="ECO:0000256" key="1">
    <source>
        <dbReference type="ARBA" id="ARBA00004196"/>
    </source>
</evidence>
<keyword evidence="3" id="KW-0735">Signal-anchor</keyword>
<dbReference type="InterPro" id="IPR036249">
    <property type="entry name" value="Thioredoxin-like_sf"/>
</dbReference>
<name>A0A402D3D8_9BACT</name>
<gene>
    <name evidence="6" type="ORF">CCAX7_006420</name>
</gene>
<proteinExistence type="predicted"/>
<evidence type="ECO:0000256" key="5">
    <source>
        <dbReference type="ARBA" id="ARBA00023284"/>
    </source>
</evidence>
<dbReference type="SUPFAM" id="SSF52833">
    <property type="entry name" value="Thioredoxin-like"/>
    <property type="match status" value="1"/>
</dbReference>
<evidence type="ECO:0000256" key="2">
    <source>
        <dbReference type="ARBA" id="ARBA00022748"/>
    </source>
</evidence>
<dbReference type="PANTHER" id="PTHR42852:SF6">
    <property type="entry name" value="THIOL:DISULFIDE INTERCHANGE PROTEIN DSBE"/>
    <property type="match status" value="1"/>
</dbReference>
<evidence type="ECO:0000313" key="7">
    <source>
        <dbReference type="Proteomes" id="UP000287394"/>
    </source>
</evidence>
<evidence type="ECO:0000256" key="4">
    <source>
        <dbReference type="ARBA" id="ARBA00023157"/>
    </source>
</evidence>
<keyword evidence="3" id="KW-0812">Transmembrane</keyword>
<dbReference type="InterPro" id="IPR017937">
    <property type="entry name" value="Thioredoxin_CS"/>
</dbReference>
<dbReference type="PROSITE" id="PS00194">
    <property type="entry name" value="THIOREDOXIN_1"/>
    <property type="match status" value="1"/>
</dbReference>
<dbReference type="SUPFAM" id="SSF89392">
    <property type="entry name" value="Prokaryotic lipoproteins and lipoprotein localization factors"/>
    <property type="match status" value="1"/>
</dbReference>
<keyword evidence="5" id="KW-0676">Redox-active center</keyword>
<dbReference type="InterPro" id="IPR029046">
    <property type="entry name" value="LolA/LolB/LppX"/>
</dbReference>
<reference evidence="6 7" key="1">
    <citation type="journal article" date="2019" name="Int. J. Syst. Evol. Microbiol.">
        <title>Capsulimonas corticalis gen. nov., sp. nov., an aerobic capsulated bacterium, of a novel bacterial order, Capsulimonadales ord. nov., of the class Armatimonadia of the phylum Armatimonadetes.</title>
        <authorList>
            <person name="Li J."/>
            <person name="Kudo C."/>
            <person name="Tonouchi A."/>
        </authorList>
    </citation>
    <scope>NUCLEOTIDE SEQUENCE [LARGE SCALE GENOMIC DNA]</scope>
    <source>
        <strain evidence="6 7">AX-7</strain>
    </source>
</reference>
<dbReference type="Pfam" id="PF00578">
    <property type="entry name" value="AhpC-TSA"/>
    <property type="match status" value="1"/>
</dbReference>
<organism evidence="6 7">
    <name type="scientific">Capsulimonas corticalis</name>
    <dbReference type="NCBI Taxonomy" id="2219043"/>
    <lineage>
        <taxon>Bacteria</taxon>
        <taxon>Bacillati</taxon>
        <taxon>Armatimonadota</taxon>
        <taxon>Armatimonadia</taxon>
        <taxon>Capsulimonadales</taxon>
        <taxon>Capsulimonadaceae</taxon>
        <taxon>Capsulimonas</taxon>
    </lineage>
</organism>
<keyword evidence="7" id="KW-1185">Reference proteome</keyword>
<dbReference type="Gene3D" id="2.50.20.10">
    <property type="entry name" value="Lipoprotein localisation LolA/LolB/LppX"/>
    <property type="match status" value="1"/>
</dbReference>
<dbReference type="Gene3D" id="3.40.30.10">
    <property type="entry name" value="Glutaredoxin"/>
    <property type="match status" value="1"/>
</dbReference>
<dbReference type="InterPro" id="IPR000866">
    <property type="entry name" value="AhpC/TSA"/>
</dbReference>
<dbReference type="InterPro" id="IPR050553">
    <property type="entry name" value="Thioredoxin_ResA/DsbE_sf"/>
</dbReference>
<dbReference type="Proteomes" id="UP000287394">
    <property type="component" value="Chromosome"/>
</dbReference>
<dbReference type="PROSITE" id="PS51352">
    <property type="entry name" value="THIOREDOXIN_2"/>
    <property type="match status" value="1"/>
</dbReference>
<dbReference type="AlphaFoldDB" id="A0A402D3D8"/>
<accession>A0A402D3D8</accession>
<dbReference type="GO" id="GO:0016491">
    <property type="term" value="F:oxidoreductase activity"/>
    <property type="evidence" value="ECO:0007669"/>
    <property type="project" value="InterPro"/>
</dbReference>
<keyword evidence="4" id="KW-1015">Disulfide bond</keyword>
<dbReference type="InterPro" id="IPR013766">
    <property type="entry name" value="Thioredoxin_domain"/>
</dbReference>
<dbReference type="GO" id="GO:0030313">
    <property type="term" value="C:cell envelope"/>
    <property type="evidence" value="ECO:0007669"/>
    <property type="project" value="UniProtKB-SubCell"/>
</dbReference>
<evidence type="ECO:0000313" key="6">
    <source>
        <dbReference type="EMBL" id="BDI28591.1"/>
    </source>
</evidence>
<dbReference type="EMBL" id="AP025739">
    <property type="protein sequence ID" value="BDI28591.1"/>
    <property type="molecule type" value="Genomic_DNA"/>
</dbReference>
<keyword evidence="2" id="KW-0201">Cytochrome c-type biogenesis</keyword>
<dbReference type="KEGG" id="ccot:CCAX7_006420"/>
<sequence length="405" mass="42959">MAITASREFQTIGVLTTLCAALAAPHASAAVPASALESAKTIQVQETLLIPNQAQKLVPLYQISVRIAKPGKIRIDLAHVTAGAGAPKHSSYFVTDGKTAHEYNGPSNQFVTSDAPAPGTPVQSQAYNIAAVDSILNPNDKPDARAGVKRTSTPDTLDGHKLTLITDAYPPRPGRGGAPVTFIEKKWTDAKTGLPYRLAAYAKQGAKLTVMQQLNFTSWTLNKAIPAAQFAWAPPAGAKEYSEPKLLTAGAVAPDFTATAPDGTPVKLSDYKGKIVVLDFWATWCGPCQASMPHLQHVYDQVKDKNVAVLGVCVWDDKDAYTKWLADKKGVYSFPTAFDPAAKGPQSIAGALYHVSGIPTQYIIDKDGKVSATTVGYDDGDHQLEDALGKLGVTVPIAPKTADAK</sequence>
<protein>
    <submittedName>
        <fullName evidence="6">Uncharacterized protein</fullName>
    </submittedName>
</protein>
<dbReference type="CDD" id="cd02966">
    <property type="entry name" value="TlpA_like_family"/>
    <property type="match status" value="1"/>
</dbReference>
<dbReference type="GO" id="GO:0016209">
    <property type="term" value="F:antioxidant activity"/>
    <property type="evidence" value="ECO:0007669"/>
    <property type="project" value="InterPro"/>
</dbReference>
<dbReference type="PANTHER" id="PTHR42852">
    <property type="entry name" value="THIOL:DISULFIDE INTERCHANGE PROTEIN DSBE"/>
    <property type="match status" value="1"/>
</dbReference>
<dbReference type="RefSeq" id="WP_119324045.1">
    <property type="nucleotide sequence ID" value="NZ_AP025739.1"/>
</dbReference>
<dbReference type="GO" id="GO:0017004">
    <property type="term" value="P:cytochrome complex assembly"/>
    <property type="evidence" value="ECO:0007669"/>
    <property type="project" value="UniProtKB-KW"/>
</dbReference>
<comment type="subcellular location">
    <subcellularLocation>
        <location evidence="1">Cell envelope</location>
    </subcellularLocation>
</comment>
<evidence type="ECO:0000256" key="3">
    <source>
        <dbReference type="ARBA" id="ARBA00022968"/>
    </source>
</evidence>
<dbReference type="OrthoDB" id="750178at2"/>